<protein>
    <submittedName>
        <fullName evidence="4">Zinc finger protein zfs1</fullName>
    </submittedName>
</protein>
<sequence length="294" mass="31955">MARLKSTSNLNVSVSQMDKENNSNHHHHLLFGGELLSPSRPPLPPLLRYLRNRSGSPPLPLSPLDNIAWSPNNNNSPTHYPGSPIKVDEDGILVMDGISLPSTGTAGRFSRSSTSATDSSPSSSSSSSSSSGGRSLNKTDICRSWEEFGTCRYGFKCQVTSLLFIFSLNFAHGKEELRPPRFSARNKSDSSINRSKSRFLNQIMAAGGGMTIQTESPTKLPVDDTSCKIPTTTISIITSRDDWSPQDDGIEVVLPHSSTAEPPSQKDVDAYIHGVLYGPSTRKRLTVFAEICSE</sequence>
<evidence type="ECO:0000313" key="4">
    <source>
        <dbReference type="EMBL" id="KAK7851685.1"/>
    </source>
</evidence>
<dbReference type="GO" id="GO:0008270">
    <property type="term" value="F:zinc ion binding"/>
    <property type="evidence" value="ECO:0007669"/>
    <property type="project" value="UniProtKB-KW"/>
</dbReference>
<reference evidence="4 5" key="1">
    <citation type="journal article" date="2018" name="Sci. Data">
        <title>The draft genome sequence of cork oak.</title>
        <authorList>
            <person name="Ramos A.M."/>
            <person name="Usie A."/>
            <person name="Barbosa P."/>
            <person name="Barros P.M."/>
            <person name="Capote T."/>
            <person name="Chaves I."/>
            <person name="Simoes F."/>
            <person name="Abreu I."/>
            <person name="Carrasquinho I."/>
            <person name="Faro C."/>
            <person name="Guimaraes J.B."/>
            <person name="Mendonca D."/>
            <person name="Nobrega F."/>
            <person name="Rodrigues L."/>
            <person name="Saibo N.J.M."/>
            <person name="Varela M.C."/>
            <person name="Egas C."/>
            <person name="Matos J."/>
            <person name="Miguel C.M."/>
            <person name="Oliveira M.M."/>
            <person name="Ricardo C.P."/>
            <person name="Goncalves S."/>
        </authorList>
    </citation>
    <scope>NUCLEOTIDE SEQUENCE [LARGE SCALE GENOMIC DNA]</scope>
    <source>
        <strain evidence="5">cv. HL8</strain>
    </source>
</reference>
<feature type="compositionally biased region" description="Low complexity" evidence="2">
    <location>
        <begin position="110"/>
        <end position="135"/>
    </location>
</feature>
<evidence type="ECO:0000256" key="1">
    <source>
        <dbReference type="PROSITE-ProRule" id="PRU00723"/>
    </source>
</evidence>
<dbReference type="GO" id="GO:0003729">
    <property type="term" value="F:mRNA binding"/>
    <property type="evidence" value="ECO:0007669"/>
    <property type="project" value="InterPro"/>
</dbReference>
<keyword evidence="1" id="KW-0479">Metal-binding</keyword>
<gene>
    <name evidence="4" type="primary">zfs1</name>
    <name evidence="4" type="ORF">CFP56_041263</name>
</gene>
<evidence type="ECO:0000259" key="3">
    <source>
        <dbReference type="PROSITE" id="PS50103"/>
    </source>
</evidence>
<dbReference type="PANTHER" id="PTHR12547:SF18">
    <property type="entry name" value="PROTEIN TIS11"/>
    <property type="match status" value="1"/>
</dbReference>
<dbReference type="EMBL" id="PKMF04000084">
    <property type="protein sequence ID" value="KAK7851685.1"/>
    <property type="molecule type" value="Genomic_DNA"/>
</dbReference>
<evidence type="ECO:0000256" key="2">
    <source>
        <dbReference type="SAM" id="MobiDB-lite"/>
    </source>
</evidence>
<dbReference type="Proteomes" id="UP000237347">
    <property type="component" value="Unassembled WGS sequence"/>
</dbReference>
<keyword evidence="5" id="KW-1185">Reference proteome</keyword>
<name>A0AAW0LK33_QUESU</name>
<accession>A0AAW0LK33</accession>
<dbReference type="PANTHER" id="PTHR12547">
    <property type="entry name" value="CCCH ZINC FINGER/TIS11-RELATED"/>
    <property type="match status" value="1"/>
</dbReference>
<keyword evidence="1" id="KW-0863">Zinc-finger</keyword>
<feature type="region of interest" description="Disordered" evidence="2">
    <location>
        <begin position="104"/>
        <end position="137"/>
    </location>
</feature>
<dbReference type="PROSITE" id="PS50103">
    <property type="entry name" value="ZF_C3H1"/>
    <property type="match status" value="1"/>
</dbReference>
<proteinExistence type="predicted"/>
<feature type="zinc finger region" description="C3H1-type" evidence="1">
    <location>
        <begin position="136"/>
        <end position="158"/>
    </location>
</feature>
<dbReference type="AlphaFoldDB" id="A0AAW0LK33"/>
<dbReference type="Gene3D" id="4.10.1000.10">
    <property type="entry name" value="Zinc finger, CCCH-type"/>
    <property type="match status" value="1"/>
</dbReference>
<keyword evidence="1" id="KW-0862">Zinc</keyword>
<comment type="caution">
    <text evidence="4">The sequence shown here is derived from an EMBL/GenBank/DDBJ whole genome shotgun (WGS) entry which is preliminary data.</text>
</comment>
<dbReference type="InterPro" id="IPR045877">
    <property type="entry name" value="ZFP36-like"/>
</dbReference>
<dbReference type="InterPro" id="IPR000571">
    <property type="entry name" value="Znf_CCCH"/>
</dbReference>
<organism evidence="4 5">
    <name type="scientific">Quercus suber</name>
    <name type="common">Cork oak</name>
    <dbReference type="NCBI Taxonomy" id="58331"/>
    <lineage>
        <taxon>Eukaryota</taxon>
        <taxon>Viridiplantae</taxon>
        <taxon>Streptophyta</taxon>
        <taxon>Embryophyta</taxon>
        <taxon>Tracheophyta</taxon>
        <taxon>Spermatophyta</taxon>
        <taxon>Magnoliopsida</taxon>
        <taxon>eudicotyledons</taxon>
        <taxon>Gunneridae</taxon>
        <taxon>Pentapetalae</taxon>
        <taxon>rosids</taxon>
        <taxon>fabids</taxon>
        <taxon>Fagales</taxon>
        <taxon>Fagaceae</taxon>
        <taxon>Quercus</taxon>
    </lineage>
</organism>
<feature type="domain" description="C3H1-type" evidence="3">
    <location>
        <begin position="136"/>
        <end position="158"/>
    </location>
</feature>
<evidence type="ECO:0000313" key="5">
    <source>
        <dbReference type="Proteomes" id="UP000237347"/>
    </source>
</evidence>